<dbReference type="RefSeq" id="WP_184966649.1">
    <property type="nucleotide sequence ID" value="NZ_BAAAWF010000106.1"/>
</dbReference>
<accession>A0A7W9PV77</accession>
<dbReference type="AlphaFoldDB" id="A0A7W9PV77"/>
<sequence length="133" mass="13444">MPQSAARQGDPVTGTDMHLVWVPTPGGAPAQVPQPLQFNGTLVSNLSTDVLINGRPAATVGSVAQNQPPHLPVPPGTSLVVPPANQGQVQMGAPTVLVNGKPLARVGDQVLSCFDLPGPPSLITAGSPDVVVV</sequence>
<organism evidence="1 2">
    <name type="scientific">Streptomyces echinatus</name>
    <dbReference type="NCBI Taxonomy" id="67293"/>
    <lineage>
        <taxon>Bacteria</taxon>
        <taxon>Bacillati</taxon>
        <taxon>Actinomycetota</taxon>
        <taxon>Actinomycetes</taxon>
        <taxon>Kitasatosporales</taxon>
        <taxon>Streptomycetaceae</taxon>
        <taxon>Streptomyces</taxon>
    </lineage>
</organism>
<dbReference type="Pfam" id="PF05488">
    <property type="entry name" value="PAAR_motif"/>
    <property type="match status" value="1"/>
</dbReference>
<evidence type="ECO:0000313" key="1">
    <source>
        <dbReference type="EMBL" id="MBB5928269.1"/>
    </source>
</evidence>
<dbReference type="InterPro" id="IPR008727">
    <property type="entry name" value="PAAR_motif"/>
</dbReference>
<comment type="caution">
    <text evidence="1">The sequence shown here is derived from an EMBL/GenBank/DDBJ whole genome shotgun (WGS) entry which is preliminary data.</text>
</comment>
<reference evidence="1 2" key="1">
    <citation type="submission" date="2020-08" db="EMBL/GenBank/DDBJ databases">
        <title>Genomic Encyclopedia of Type Strains, Phase III (KMG-III): the genomes of soil and plant-associated and newly described type strains.</title>
        <authorList>
            <person name="Whitman W."/>
        </authorList>
    </citation>
    <scope>NUCLEOTIDE SEQUENCE [LARGE SCALE GENOMIC DNA]</scope>
    <source>
        <strain evidence="1 2">CECT 3313</strain>
    </source>
</reference>
<evidence type="ECO:0000313" key="2">
    <source>
        <dbReference type="Proteomes" id="UP000585836"/>
    </source>
</evidence>
<dbReference type="Gene3D" id="2.60.200.60">
    <property type="match status" value="1"/>
</dbReference>
<keyword evidence="2" id="KW-1185">Reference proteome</keyword>
<dbReference type="CDD" id="cd14740">
    <property type="entry name" value="PAAR_4"/>
    <property type="match status" value="1"/>
</dbReference>
<dbReference type="Proteomes" id="UP000585836">
    <property type="component" value="Unassembled WGS sequence"/>
</dbReference>
<dbReference type="EMBL" id="JACHJK010000006">
    <property type="protein sequence ID" value="MBB5928269.1"/>
    <property type="molecule type" value="Genomic_DNA"/>
</dbReference>
<proteinExistence type="predicted"/>
<name>A0A7W9PV77_9ACTN</name>
<gene>
    <name evidence="1" type="ORF">FHS34_003738</name>
</gene>
<protein>
    <submittedName>
        <fullName evidence="1">Putative Zn-binding protein involved in type VI secretion</fullName>
    </submittedName>
</protein>